<dbReference type="EMBL" id="KK088412">
    <property type="protein sequence ID" value="EYE99273.1"/>
    <property type="molecule type" value="Genomic_DNA"/>
</dbReference>
<feature type="compositionally biased region" description="Basic and acidic residues" evidence="1">
    <location>
        <begin position="75"/>
        <end position="94"/>
    </location>
</feature>
<feature type="region of interest" description="Disordered" evidence="1">
    <location>
        <begin position="55"/>
        <end position="108"/>
    </location>
</feature>
<accession>A0A017SQK7</accession>
<reference evidence="3" key="1">
    <citation type="journal article" date="2014" name="Nat. Commun.">
        <title>Genomic adaptations of the halophilic Dead Sea filamentous fungus Eurotium rubrum.</title>
        <authorList>
            <person name="Kis-Papo T."/>
            <person name="Weig A.R."/>
            <person name="Riley R."/>
            <person name="Persoh D."/>
            <person name="Salamov A."/>
            <person name="Sun H."/>
            <person name="Lipzen A."/>
            <person name="Wasser S.P."/>
            <person name="Rambold G."/>
            <person name="Grigoriev I.V."/>
            <person name="Nevo E."/>
        </authorList>
    </citation>
    <scope>NUCLEOTIDE SEQUENCE [LARGE SCALE GENOMIC DNA]</scope>
    <source>
        <strain evidence="3">CBS 135680</strain>
    </source>
</reference>
<gene>
    <name evidence="2" type="ORF">EURHEDRAFT_374334</name>
</gene>
<dbReference type="AlphaFoldDB" id="A0A017SQK7"/>
<dbReference type="STRING" id="1388766.A0A017SQK7"/>
<evidence type="ECO:0000313" key="2">
    <source>
        <dbReference type="EMBL" id="EYE99273.1"/>
    </source>
</evidence>
<dbReference type="Proteomes" id="UP000019804">
    <property type="component" value="Unassembled WGS sequence"/>
</dbReference>
<name>A0A017SQK7_ASPRC</name>
<feature type="compositionally biased region" description="Basic residues" evidence="1">
    <location>
        <begin position="95"/>
        <end position="104"/>
    </location>
</feature>
<proteinExistence type="predicted"/>
<evidence type="ECO:0000313" key="3">
    <source>
        <dbReference type="Proteomes" id="UP000019804"/>
    </source>
</evidence>
<evidence type="ECO:0000256" key="1">
    <source>
        <dbReference type="SAM" id="MobiDB-lite"/>
    </source>
</evidence>
<sequence>MDQDSSYFIRKWLQDAEGGRWTRIANGPDNMLFSPRSPFARLSEASGAQIFDRSFQTPQSSPEPSHLRALPQRKIRNDRNEYKGHDRRANPECPKKKKTAKQSRKQTLSHDFHAPNMSQTRLAVCADCQPFEVVANSVLARFSSEHGDIRQMTNVLPIKSRECRLLASGFIGPSHKSLVPDLTFSEMNFLSRRSRLNLNELPAEEQDKINKATRRERDSETQVPQYFSNHYYDEVPSTVYADADQSAPLLQLSVKAIAQRYTIHLV</sequence>
<dbReference type="OrthoDB" id="2537141at2759"/>
<organism evidence="2 3">
    <name type="scientific">Aspergillus ruber (strain CBS 135680)</name>
    <dbReference type="NCBI Taxonomy" id="1388766"/>
    <lineage>
        <taxon>Eukaryota</taxon>
        <taxon>Fungi</taxon>
        <taxon>Dikarya</taxon>
        <taxon>Ascomycota</taxon>
        <taxon>Pezizomycotina</taxon>
        <taxon>Eurotiomycetes</taxon>
        <taxon>Eurotiomycetidae</taxon>
        <taxon>Eurotiales</taxon>
        <taxon>Aspergillaceae</taxon>
        <taxon>Aspergillus</taxon>
        <taxon>Aspergillus subgen. Aspergillus</taxon>
    </lineage>
</organism>
<keyword evidence="3" id="KW-1185">Reference proteome</keyword>
<dbReference type="HOGENOM" id="CLU_1045780_0_0_1"/>
<dbReference type="GeneID" id="63693749"/>
<protein>
    <submittedName>
        <fullName evidence="2">Uncharacterized protein</fullName>
    </submittedName>
</protein>
<dbReference type="RefSeq" id="XP_040642961.1">
    <property type="nucleotide sequence ID" value="XM_040778625.1"/>
</dbReference>